<feature type="region of interest" description="Disordered" evidence="1">
    <location>
        <begin position="349"/>
        <end position="375"/>
    </location>
</feature>
<evidence type="ECO:0000313" key="3">
    <source>
        <dbReference type="Proteomes" id="UP001373714"/>
    </source>
</evidence>
<protein>
    <submittedName>
        <fullName evidence="2">Uncharacterized protein</fullName>
    </submittedName>
</protein>
<comment type="caution">
    <text evidence="2">The sequence shown here is derived from an EMBL/GenBank/DDBJ whole genome shotgun (WGS) entry which is preliminary data.</text>
</comment>
<dbReference type="EMBL" id="JAVHNS010000006">
    <property type="protein sequence ID" value="KAK6352319.1"/>
    <property type="molecule type" value="Genomic_DNA"/>
</dbReference>
<evidence type="ECO:0000313" key="2">
    <source>
        <dbReference type="EMBL" id="KAK6352319.1"/>
    </source>
</evidence>
<gene>
    <name evidence="2" type="ORF">TWF730_009149</name>
</gene>
<dbReference type="Proteomes" id="UP001373714">
    <property type="component" value="Unassembled WGS sequence"/>
</dbReference>
<evidence type="ECO:0000256" key="1">
    <source>
        <dbReference type="SAM" id="MobiDB-lite"/>
    </source>
</evidence>
<reference evidence="2 3" key="1">
    <citation type="submission" date="2019-10" db="EMBL/GenBank/DDBJ databases">
        <authorList>
            <person name="Palmer J.M."/>
        </authorList>
    </citation>
    <scope>NUCLEOTIDE SEQUENCE [LARGE SCALE GENOMIC DNA]</scope>
    <source>
        <strain evidence="2 3">TWF730</strain>
    </source>
</reference>
<accession>A0AAV9UY53</accession>
<sequence>MVVSDLLQNPSAGRFLAEKRLTALSLRQNANSSFIGEDFMILGCLDNFAWRLRGVMRSMTEPDFWKMLDAWERMAALRAPRGFATRLWWGYTRKIEQWGQWAMRTLHEVEFCLSNPPQIQYALRSFNQTFRASLFQLSRSNGLANQSQGFNEIHHLLNRLDRVMAVAVYFSSYDDLVLKKSQIEFLRENGALRLDRRNERSEAAAEVLNGMVDIYNLISQTMVQSARDAWYKQAMYRRIEKSAVLAILNSRIPYTYPTIGRKQFIEGFFQRARGYNFWIVHQGAPNPQAAQGVPDRIDKFPAWMIANIDLIQNKADPIVFSHLYEKPQGENTFRGFPVTTVPFSLAKATETPSQSEEISEGQTIDTSDNIDAEESKRPLANEYSLTSIKAAVIIQKNWRICGNIIRNKRYLDQDPVHRRITQILKSLCLLPELNNDMFRKCFRPVGFVLLDSIQKIKLELDAMRARLGYFGKKMGSMEAMERVLSGDELVRGYKDKIRAIEKSVEPSSLASIAGAESIIAEIVAIIRKTQGLQENVSSSTSDLNSWIESCARHP</sequence>
<name>A0AAV9UY53_9PEZI</name>
<proteinExistence type="predicted"/>
<keyword evidence="3" id="KW-1185">Reference proteome</keyword>
<dbReference type="AlphaFoldDB" id="A0AAV9UY53"/>
<organism evidence="2 3">
    <name type="scientific">Orbilia blumenaviensis</name>
    <dbReference type="NCBI Taxonomy" id="1796055"/>
    <lineage>
        <taxon>Eukaryota</taxon>
        <taxon>Fungi</taxon>
        <taxon>Dikarya</taxon>
        <taxon>Ascomycota</taxon>
        <taxon>Pezizomycotina</taxon>
        <taxon>Orbiliomycetes</taxon>
        <taxon>Orbiliales</taxon>
        <taxon>Orbiliaceae</taxon>
        <taxon>Orbilia</taxon>
    </lineage>
</organism>
<feature type="compositionally biased region" description="Polar residues" evidence="1">
    <location>
        <begin position="350"/>
        <end position="369"/>
    </location>
</feature>